<feature type="compositionally biased region" description="Low complexity" evidence="1">
    <location>
        <begin position="140"/>
        <end position="149"/>
    </location>
</feature>
<protein>
    <submittedName>
        <fullName evidence="2">Uncharacterized protein</fullName>
    </submittedName>
</protein>
<reference evidence="2" key="1">
    <citation type="submission" date="2011-02" db="EMBL/GenBank/DDBJ databases">
        <title>The genome of the leaf-cutting ant Acromyrmex echinatior suggests key adaptations to social evolution and fungus farming.</title>
        <authorList>
            <person name="Nygaard S."/>
            <person name="Zhang G."/>
        </authorList>
    </citation>
    <scope>NUCLEOTIDE SEQUENCE</scope>
</reference>
<organism evidence="3">
    <name type="scientific">Acromyrmex echinatior</name>
    <name type="common">Panamanian leafcutter ant</name>
    <name type="synonym">Acromyrmex octospinosus echinatior</name>
    <dbReference type="NCBI Taxonomy" id="103372"/>
    <lineage>
        <taxon>Eukaryota</taxon>
        <taxon>Metazoa</taxon>
        <taxon>Ecdysozoa</taxon>
        <taxon>Arthropoda</taxon>
        <taxon>Hexapoda</taxon>
        <taxon>Insecta</taxon>
        <taxon>Pterygota</taxon>
        <taxon>Neoptera</taxon>
        <taxon>Endopterygota</taxon>
        <taxon>Hymenoptera</taxon>
        <taxon>Apocrita</taxon>
        <taxon>Aculeata</taxon>
        <taxon>Formicoidea</taxon>
        <taxon>Formicidae</taxon>
        <taxon>Myrmicinae</taxon>
        <taxon>Acromyrmex</taxon>
    </lineage>
</organism>
<dbReference type="InParanoid" id="F4WZC4"/>
<gene>
    <name evidence="2" type="ORF">G5I_11342</name>
</gene>
<evidence type="ECO:0000313" key="2">
    <source>
        <dbReference type="EMBL" id="EGI60445.1"/>
    </source>
</evidence>
<dbReference type="Proteomes" id="UP000007755">
    <property type="component" value="Unassembled WGS sequence"/>
</dbReference>
<evidence type="ECO:0000313" key="3">
    <source>
        <dbReference type="Proteomes" id="UP000007755"/>
    </source>
</evidence>
<dbReference type="EMBL" id="GL888473">
    <property type="protein sequence ID" value="EGI60445.1"/>
    <property type="molecule type" value="Genomic_DNA"/>
</dbReference>
<sequence>MSYRGPPPKVSAMLEVPTSIPWSEEGRKRAADFVVSSSDSEGESAKRSRGRPALNPDHAGKFTAEARAKKVDKAKAAAGRPLEFDDQPLCAIAAVATRELATIAKAVEKLKNIKGDIGRALWTAFAKLVTVLAHDKSRGRSTSRCTSGRDGATGLEWDSTMEWSGPESLAGARSPIRTRGGKKAPAEGVSKQLNPLAAVADRTAPVGKKSPSNKRREKADNVDDEQDRIELLIVRLLPRLLREMGVAPATMPPPKALPAKKGGQTPTNKGAKTAPKADGKAPGVPPSATRVEPSPPAIIPTTGAVGSVTDKNEAT</sequence>
<accession>F4WZC4</accession>
<proteinExistence type="predicted"/>
<dbReference type="OrthoDB" id="7554581at2759"/>
<feature type="compositionally biased region" description="Basic and acidic residues" evidence="1">
    <location>
        <begin position="58"/>
        <end position="67"/>
    </location>
</feature>
<name>F4WZC4_ACREC</name>
<feature type="region of interest" description="Disordered" evidence="1">
    <location>
        <begin position="1"/>
        <end position="67"/>
    </location>
</feature>
<keyword evidence="3" id="KW-1185">Reference proteome</keyword>
<feature type="region of interest" description="Disordered" evidence="1">
    <location>
        <begin position="249"/>
        <end position="315"/>
    </location>
</feature>
<dbReference type="AlphaFoldDB" id="F4WZC4"/>
<feature type="region of interest" description="Disordered" evidence="1">
    <location>
        <begin position="136"/>
        <end position="224"/>
    </location>
</feature>
<evidence type="ECO:0000256" key="1">
    <source>
        <dbReference type="SAM" id="MobiDB-lite"/>
    </source>
</evidence>